<keyword evidence="1" id="KW-0472">Membrane</keyword>
<proteinExistence type="predicted"/>
<reference evidence="2 3" key="1">
    <citation type="submission" date="2020-02" db="EMBL/GenBank/DDBJ databases">
        <title>Genome sequence of Roseobacter ponti.</title>
        <authorList>
            <person name="Hollensteiner J."/>
            <person name="Schneider D."/>
            <person name="Poehlein A."/>
            <person name="Daniel R."/>
        </authorList>
    </citation>
    <scope>NUCLEOTIDE SEQUENCE [LARGE SCALE GENOMIC DNA]</scope>
    <source>
        <strain evidence="2 3">DSM 106830</strain>
    </source>
</reference>
<protein>
    <submittedName>
        <fullName evidence="2">Periplasmic heavy metal sensor</fullName>
    </submittedName>
</protein>
<keyword evidence="1" id="KW-1133">Transmembrane helix</keyword>
<gene>
    <name evidence="2" type="ORF">G3256_10560</name>
</gene>
<dbReference type="RefSeq" id="WP_169640789.1">
    <property type="nucleotide sequence ID" value="NZ_CP048788.1"/>
</dbReference>
<sequence length="160" mass="17825">MQNDAEQKPPVPGRRLKILLGLSVALNLAFVGLLAGAFLRHDPVAGRGGPQAYAWPYMAALDREDRRAMFRALRQERKATFPERGSRRAMYDDVVQAMRADPFDAQALQAALDRQAGIGVAFQQSARAAWLELVADMSDAERADYAQGVEEALSRRKKRR</sequence>
<dbReference type="InterPro" id="IPR025961">
    <property type="entry name" value="Metal_resist"/>
</dbReference>
<organism evidence="2 3">
    <name type="scientific">Roseobacter ponti</name>
    <dbReference type="NCBI Taxonomy" id="1891787"/>
    <lineage>
        <taxon>Bacteria</taxon>
        <taxon>Pseudomonadati</taxon>
        <taxon>Pseudomonadota</taxon>
        <taxon>Alphaproteobacteria</taxon>
        <taxon>Rhodobacterales</taxon>
        <taxon>Roseobacteraceae</taxon>
        <taxon>Roseobacter</taxon>
    </lineage>
</organism>
<dbReference type="AlphaFoldDB" id="A0A858SUS0"/>
<keyword evidence="1" id="KW-0812">Transmembrane</keyword>
<keyword evidence="3" id="KW-1185">Reference proteome</keyword>
<dbReference type="Proteomes" id="UP000503308">
    <property type="component" value="Chromosome"/>
</dbReference>
<evidence type="ECO:0000313" key="3">
    <source>
        <dbReference type="Proteomes" id="UP000503308"/>
    </source>
</evidence>
<evidence type="ECO:0000313" key="2">
    <source>
        <dbReference type="EMBL" id="QJF51572.1"/>
    </source>
</evidence>
<accession>A0A858SUS0</accession>
<dbReference type="Pfam" id="PF13801">
    <property type="entry name" value="Metal_resist"/>
    <property type="match status" value="1"/>
</dbReference>
<dbReference type="KEGG" id="rpon:G3256_10560"/>
<name>A0A858SUS0_9RHOB</name>
<evidence type="ECO:0000256" key="1">
    <source>
        <dbReference type="SAM" id="Phobius"/>
    </source>
</evidence>
<feature type="transmembrane region" description="Helical" evidence="1">
    <location>
        <begin position="18"/>
        <end position="39"/>
    </location>
</feature>
<dbReference type="EMBL" id="CP048788">
    <property type="protein sequence ID" value="QJF51572.1"/>
    <property type="molecule type" value="Genomic_DNA"/>
</dbReference>